<dbReference type="AlphaFoldDB" id="K0IIT7"/>
<organism evidence="1 2">
    <name type="scientific">Nitrososphaera gargensis (strain Ga9.2)</name>
    <dbReference type="NCBI Taxonomy" id="1237085"/>
    <lineage>
        <taxon>Archaea</taxon>
        <taxon>Nitrososphaerota</taxon>
        <taxon>Nitrososphaeria</taxon>
        <taxon>Nitrososphaerales</taxon>
        <taxon>Nitrososphaeraceae</taxon>
        <taxon>Nitrososphaera</taxon>
    </lineage>
</organism>
<keyword evidence="2" id="KW-1185">Reference proteome</keyword>
<accession>K0IIT7</accession>
<sequence length="130" mass="15149">MVVLSFWHCLAKIYVKNWHTLAFHLQAHMHWALDTVRNAPNILMLKGYVVHAAIDDLGTEKVLEEERDNVRNYRQFCSTLAFTRGYSDNLRYVWPRSIYLSRRRQLLSGMLAGKNGAADLEITCPTPKWL</sequence>
<dbReference type="Proteomes" id="UP000008037">
    <property type="component" value="Chromosome"/>
</dbReference>
<protein>
    <submittedName>
        <fullName evidence="1">Uncharacterized protein</fullName>
    </submittedName>
</protein>
<dbReference type="HOGENOM" id="CLU_1933327_0_0_2"/>
<name>K0IIT7_NITGG</name>
<evidence type="ECO:0000313" key="1">
    <source>
        <dbReference type="EMBL" id="AFU59875.1"/>
    </source>
</evidence>
<evidence type="ECO:0000313" key="2">
    <source>
        <dbReference type="Proteomes" id="UP000008037"/>
    </source>
</evidence>
<gene>
    <name evidence="1" type="ordered locus">Ngar_c29570</name>
</gene>
<proteinExistence type="predicted"/>
<dbReference type="KEGG" id="nga:Ngar_c29570"/>
<reference evidence="1 2" key="1">
    <citation type="journal article" date="2012" name="Environ. Microbiol.">
        <title>The genome of the ammonia-oxidizing Candidatus Nitrososphaera gargensis: insights into metabolic versatility and environmental adaptations.</title>
        <authorList>
            <person name="Spang A."/>
            <person name="Poehlein A."/>
            <person name="Offre P."/>
            <person name="Zumbragel S."/>
            <person name="Haider S."/>
            <person name="Rychlik N."/>
            <person name="Nowka B."/>
            <person name="Schmeisser C."/>
            <person name="Lebedeva E.V."/>
            <person name="Rattei T."/>
            <person name="Bohm C."/>
            <person name="Schmid M."/>
            <person name="Galushko A."/>
            <person name="Hatzenpichler R."/>
            <person name="Weinmaier T."/>
            <person name="Daniel R."/>
            <person name="Schleper C."/>
            <person name="Spieck E."/>
            <person name="Streit W."/>
            <person name="Wagner M."/>
        </authorList>
    </citation>
    <scope>NUCLEOTIDE SEQUENCE [LARGE SCALE GENOMIC DNA]</scope>
    <source>
        <strain evidence="2">Ga9.2</strain>
    </source>
</reference>
<dbReference type="InParanoid" id="K0IIT7"/>
<dbReference type="EMBL" id="CP002408">
    <property type="protein sequence ID" value="AFU59875.1"/>
    <property type="molecule type" value="Genomic_DNA"/>
</dbReference>
<dbReference type="RefSeq" id="WP_015020409.1">
    <property type="nucleotide sequence ID" value="NC_018719.1"/>
</dbReference>
<dbReference type="GeneID" id="68748978"/>
<dbReference type="BioCyc" id="CNIT1237085:G1324-2957-MONOMER"/>